<evidence type="ECO:0000256" key="2">
    <source>
        <dbReference type="ARBA" id="ARBA00023268"/>
    </source>
</evidence>
<evidence type="ECO:0000256" key="1">
    <source>
        <dbReference type="ARBA" id="ARBA00022679"/>
    </source>
</evidence>
<protein>
    <submittedName>
        <fullName evidence="5">Acyltransferase domain-containing protein</fullName>
    </submittedName>
</protein>
<keyword evidence="5" id="KW-0012">Acyltransferase</keyword>
<sequence>GTNAHLILEQAPEPPEATTTPDTSPGGLAAGGVVPWVVSGRGHEALRGQAAALTERVTADPALTPSDIGWSLISTRSVFDHRAVIIGQHRHELLAGLNALTTGNTHPALIEPHTTTTTGSLGPVLVFPGQGSQWLGMGAGLLDTSPPFATRITECQQALAPHVHWSLTEVLRGGVDAADLARVDVIQPVLWAVMVSLAAVWDHHGVTPAAVVGHSQGEIAAACVAGALSLDEGARIVALRAHALRHLTGHGAMASLTLNHHHAKELLTDLGEPARQVGIAAVNGPGSVVVSGPPEQVAHAVTA</sequence>
<dbReference type="PANTHER" id="PTHR43775:SF51">
    <property type="entry name" value="INACTIVE PHENOLPHTHIOCEROL SYNTHESIS POLYKETIDE SYNTHASE TYPE I PKS1-RELATED"/>
    <property type="match status" value="1"/>
</dbReference>
<dbReference type="GO" id="GO:0016746">
    <property type="term" value="F:acyltransferase activity"/>
    <property type="evidence" value="ECO:0007669"/>
    <property type="project" value="UniProtKB-KW"/>
</dbReference>
<feature type="region of interest" description="Disordered" evidence="3">
    <location>
        <begin position="1"/>
        <end position="29"/>
    </location>
</feature>
<evidence type="ECO:0000313" key="5">
    <source>
        <dbReference type="EMBL" id="MBU3871775.1"/>
    </source>
</evidence>
<evidence type="ECO:0000259" key="4">
    <source>
        <dbReference type="SMART" id="SM00827"/>
    </source>
</evidence>
<dbReference type="Proteomes" id="UP000720508">
    <property type="component" value="Unassembled WGS sequence"/>
</dbReference>
<dbReference type="PANTHER" id="PTHR43775">
    <property type="entry name" value="FATTY ACID SYNTHASE"/>
    <property type="match status" value="1"/>
</dbReference>
<proteinExistence type="predicted"/>
<dbReference type="EMBL" id="JAHLEM010001286">
    <property type="protein sequence ID" value="MBU3871775.1"/>
    <property type="molecule type" value="Genomic_DNA"/>
</dbReference>
<evidence type="ECO:0000256" key="3">
    <source>
        <dbReference type="SAM" id="MobiDB-lite"/>
    </source>
</evidence>
<name>A0ABS6CXZ9_9ACTN</name>
<dbReference type="InterPro" id="IPR014043">
    <property type="entry name" value="Acyl_transferase_dom"/>
</dbReference>
<comment type="caution">
    <text evidence="5">The sequence shown here is derived from an EMBL/GenBank/DDBJ whole genome shotgun (WGS) entry which is preliminary data.</text>
</comment>
<dbReference type="RefSeq" id="WP_216348239.1">
    <property type="nucleotide sequence ID" value="NZ_JAHLEM010001286.1"/>
</dbReference>
<keyword evidence="1" id="KW-0808">Transferase</keyword>
<accession>A0ABS6CXZ9</accession>
<dbReference type="SMART" id="SM00827">
    <property type="entry name" value="PKS_AT"/>
    <property type="match status" value="1"/>
</dbReference>
<feature type="non-terminal residue" evidence="5">
    <location>
        <position position="303"/>
    </location>
</feature>
<evidence type="ECO:0000313" key="6">
    <source>
        <dbReference type="Proteomes" id="UP000720508"/>
    </source>
</evidence>
<gene>
    <name evidence="5" type="ORF">KN815_49370</name>
</gene>
<dbReference type="InterPro" id="IPR050091">
    <property type="entry name" value="PKS_NRPS_Biosynth_Enz"/>
</dbReference>
<keyword evidence="6" id="KW-1185">Reference proteome</keyword>
<reference evidence="5 6" key="1">
    <citation type="submission" date="2021-06" db="EMBL/GenBank/DDBJ databases">
        <authorList>
            <person name="Pan X."/>
        </authorList>
    </citation>
    <scope>NUCLEOTIDE SEQUENCE [LARGE SCALE GENOMIC DNA]</scope>
    <source>
        <strain evidence="5 6">4503</strain>
    </source>
</reference>
<organism evidence="5 6">
    <name type="scientific">Streptomyces niphimycinicus</name>
    <dbReference type="NCBI Taxonomy" id="2842201"/>
    <lineage>
        <taxon>Bacteria</taxon>
        <taxon>Bacillati</taxon>
        <taxon>Actinomycetota</taxon>
        <taxon>Actinomycetes</taxon>
        <taxon>Kitasatosporales</taxon>
        <taxon>Streptomycetaceae</taxon>
        <taxon>Streptomyces</taxon>
    </lineage>
</organism>
<feature type="domain" description="Malonyl-CoA:ACP transacylase (MAT)" evidence="4">
    <location>
        <begin position="126"/>
        <end position="303"/>
    </location>
</feature>
<keyword evidence="2" id="KW-0511">Multifunctional enzyme</keyword>
<feature type="non-terminal residue" evidence="5">
    <location>
        <position position="1"/>
    </location>
</feature>
<dbReference type="Pfam" id="PF00698">
    <property type="entry name" value="Acyl_transf_1"/>
    <property type="match status" value="1"/>
</dbReference>